<evidence type="ECO:0000313" key="2">
    <source>
        <dbReference type="EMBL" id="AJD92294.1"/>
    </source>
</evidence>
<keyword evidence="1" id="KW-0812">Transmembrane</keyword>
<name>A0A0B5AW98_9BACL</name>
<keyword evidence="1" id="KW-0472">Membrane</keyword>
<dbReference type="Proteomes" id="UP000031449">
    <property type="component" value="Chromosome"/>
</dbReference>
<dbReference type="HOGENOM" id="CLU_2879878_0_0_9"/>
<keyword evidence="3" id="KW-1185">Reference proteome</keyword>
<evidence type="ECO:0000256" key="1">
    <source>
        <dbReference type="SAM" id="Phobius"/>
    </source>
</evidence>
<evidence type="ECO:0000313" key="3">
    <source>
        <dbReference type="Proteomes" id="UP000031449"/>
    </source>
</evidence>
<dbReference type="OrthoDB" id="9919357at2"/>
<feature type="transmembrane region" description="Helical" evidence="1">
    <location>
        <begin position="36"/>
        <end position="55"/>
    </location>
</feature>
<proteinExistence type="predicted"/>
<reference evidence="2 3" key="1">
    <citation type="submission" date="2014-08" db="EMBL/GenBank/DDBJ databases">
        <title>Complete genome of a marine bacteria Jeotgalibacillus malaysiensis.</title>
        <authorList>
            <person name="Yaakop A.S."/>
            <person name="Chan K.-G."/>
            <person name="Goh K.M."/>
        </authorList>
    </citation>
    <scope>NUCLEOTIDE SEQUENCE [LARGE SCALE GENOMIC DNA]</scope>
    <source>
        <strain evidence="2 3">D5</strain>
    </source>
</reference>
<dbReference type="AlphaFoldDB" id="A0A0B5AW98"/>
<feature type="transmembrane region" description="Helical" evidence="1">
    <location>
        <begin position="6"/>
        <end position="24"/>
    </location>
</feature>
<dbReference type="BioCyc" id="JESP1508404:G14D9-12258-MONOMER"/>
<keyword evidence="1" id="KW-1133">Transmembrane helix</keyword>
<protein>
    <submittedName>
        <fullName evidence="2">Uncharacterized protein</fullName>
    </submittedName>
</protein>
<sequence>MKLHHVATGLIAILLISYIGLKVFTDMFQTSFNESFLIELIMIFGMIGFATFLSWKAQEKEHY</sequence>
<gene>
    <name evidence="2" type="ORF">JMA_29770</name>
</gene>
<organism evidence="2 3">
    <name type="scientific">Jeotgalibacillus malaysiensis</name>
    <dbReference type="NCBI Taxonomy" id="1508404"/>
    <lineage>
        <taxon>Bacteria</taxon>
        <taxon>Bacillati</taxon>
        <taxon>Bacillota</taxon>
        <taxon>Bacilli</taxon>
        <taxon>Bacillales</taxon>
        <taxon>Caryophanaceae</taxon>
        <taxon>Jeotgalibacillus</taxon>
    </lineage>
</organism>
<accession>A0A0B5AW98</accession>
<dbReference type="KEGG" id="jeo:JMA_29770"/>
<dbReference type="EMBL" id="CP009416">
    <property type="protein sequence ID" value="AJD92294.1"/>
    <property type="molecule type" value="Genomic_DNA"/>
</dbReference>